<dbReference type="Pfam" id="PF13432">
    <property type="entry name" value="TPR_16"/>
    <property type="match status" value="1"/>
</dbReference>
<accession>A0AAC9NFJ7</accession>
<dbReference type="SUPFAM" id="SSF48452">
    <property type="entry name" value="TPR-like"/>
    <property type="match status" value="2"/>
</dbReference>
<feature type="repeat" description="TPR" evidence="2">
    <location>
        <begin position="14"/>
        <end position="47"/>
    </location>
</feature>
<protein>
    <recommendedName>
        <fullName evidence="5">Tetratricopeptide repeat protein</fullName>
    </recommendedName>
</protein>
<proteinExistence type="predicted"/>
<dbReference type="GO" id="GO:0016020">
    <property type="term" value="C:membrane"/>
    <property type="evidence" value="ECO:0007669"/>
    <property type="project" value="GOC"/>
</dbReference>
<evidence type="ECO:0000313" key="4">
    <source>
        <dbReference type="Proteomes" id="UP000182060"/>
    </source>
</evidence>
<dbReference type="EMBL" id="CP015017">
    <property type="protein sequence ID" value="APC00490.1"/>
    <property type="molecule type" value="Genomic_DNA"/>
</dbReference>
<evidence type="ECO:0000256" key="2">
    <source>
        <dbReference type="PROSITE-ProRule" id="PRU00339"/>
    </source>
</evidence>
<evidence type="ECO:0008006" key="5">
    <source>
        <dbReference type="Google" id="ProtNLM"/>
    </source>
</evidence>
<dbReference type="GO" id="GO:0000030">
    <property type="term" value="F:mannosyltransferase activity"/>
    <property type="evidence" value="ECO:0007669"/>
    <property type="project" value="TreeGrafter"/>
</dbReference>
<dbReference type="SUPFAM" id="SSF53448">
    <property type="entry name" value="Nucleotide-diphospho-sugar transferases"/>
    <property type="match status" value="1"/>
</dbReference>
<dbReference type="AlphaFoldDB" id="A0AAC9NFJ7"/>
<dbReference type="Gene3D" id="1.25.40.10">
    <property type="entry name" value="Tetratricopeptide repeat domain"/>
    <property type="match status" value="4"/>
</dbReference>
<dbReference type="Pfam" id="PF14559">
    <property type="entry name" value="TPR_19"/>
    <property type="match status" value="1"/>
</dbReference>
<keyword evidence="2" id="KW-0802">TPR repeat</keyword>
<dbReference type="Proteomes" id="UP000182060">
    <property type="component" value="Chromosome"/>
</dbReference>
<dbReference type="InterPro" id="IPR007577">
    <property type="entry name" value="GlycoTrfase_DXD_sugar-bd_CS"/>
</dbReference>
<dbReference type="SMART" id="SM00028">
    <property type="entry name" value="TPR"/>
    <property type="match status" value="6"/>
</dbReference>
<dbReference type="Gene3D" id="3.90.550.20">
    <property type="match status" value="1"/>
</dbReference>
<feature type="repeat" description="TPR" evidence="2">
    <location>
        <begin position="80"/>
        <end position="113"/>
    </location>
</feature>
<dbReference type="GO" id="GO:0051999">
    <property type="term" value="P:mannosyl-inositol phosphorylceramide biosynthetic process"/>
    <property type="evidence" value="ECO:0007669"/>
    <property type="project" value="TreeGrafter"/>
</dbReference>
<dbReference type="RefSeq" id="WP_071538719.1">
    <property type="nucleotide sequence ID" value="NZ_CP015016.1"/>
</dbReference>
<dbReference type="PANTHER" id="PTHR32385">
    <property type="entry name" value="MANNOSYL PHOSPHORYLINOSITOL CERAMIDE SYNTHASE"/>
    <property type="match status" value="1"/>
</dbReference>
<name>A0AAC9NFJ7_9BURK</name>
<gene>
    <name evidence="3" type="ORF">AOC25_02060</name>
</gene>
<dbReference type="Pfam" id="PF04488">
    <property type="entry name" value="Gly_transf_sug"/>
    <property type="match status" value="1"/>
</dbReference>
<organism evidence="3 4">
    <name type="scientific">Polynucleobacter asymbioticus</name>
    <dbReference type="NCBI Taxonomy" id="576611"/>
    <lineage>
        <taxon>Bacteria</taxon>
        <taxon>Pseudomonadati</taxon>
        <taxon>Pseudomonadota</taxon>
        <taxon>Betaproteobacteria</taxon>
        <taxon>Burkholderiales</taxon>
        <taxon>Burkholderiaceae</taxon>
        <taxon>Polynucleobacter</taxon>
    </lineage>
</organism>
<dbReference type="InterPro" id="IPR029044">
    <property type="entry name" value="Nucleotide-diphossugar_trans"/>
</dbReference>
<dbReference type="InterPro" id="IPR019734">
    <property type="entry name" value="TPR_rpt"/>
</dbReference>
<sequence length="718" mass="81525">MGVYDENSLNGLSVQELIDIGYEARKLKDHGRALELFNLALQKNPKHTNLSVEVARSLVDKGDVDSGHRILKSLEHLNQLPIYALIGRIARLKGNREIALRYYSLALDLKPDHPTLPAEIATELRVLERLDEAEDILLSLLERLPSSPHALNGLAQIARIRDDREKALNYYKTLEAIDPSHPNVHIDIAIELRELERFEEASQSLACSRSPNQGAIFHQKGLIANAQENDDLAIEFFKAGIERQCEHPACYQALIAKFFQLGRLDEVRKVLDAALEISPNHVAFRRFEYRYMRAIGKVDKAIELVQALNKAEPKNLDVVYDYAEYLIFLGQFEKALQLIDSYQDSPHKDKLLFLKSKLLMAQFEVDDAAQFVDEAILINPKNIQYQQLRLSLHIMRGNIERAWDDLNGLKVKFRNKGWNNKRLKSIGGFPAQVLREIKLNPYANKRLADLKAISLDDGLHFVAQIAKDEPNHLGLALHLLTLMAQAKKLNQGYKVVAKNMMRKIPISIIQFWDNKVVPLGIEEIMQSWRNLNPSSRYQLFDDQSAQQFIQTHHLPDILRAFRMANHPAMRSDLFRLAYLYEFGGIYADADDLCINPIDQFIGGGIDLILVQEPTGSIGNNFLAASPKHPFIKFALSCVVQNILNRAGGVWFASGPGALTISFCQMYIHFIERGQVPPGIVITESHSLHQYVTPHLPMNYKTLISGWNSTLGRASRIYR</sequence>
<dbReference type="PANTHER" id="PTHR32385:SF15">
    <property type="entry name" value="INOSITOL PHOSPHOCERAMIDE MANNOSYLTRANSFERASE 1"/>
    <property type="match status" value="1"/>
</dbReference>
<evidence type="ECO:0000313" key="3">
    <source>
        <dbReference type="EMBL" id="APC00490.1"/>
    </source>
</evidence>
<dbReference type="InterPro" id="IPR051706">
    <property type="entry name" value="Glycosyltransferase_domain"/>
</dbReference>
<evidence type="ECO:0000256" key="1">
    <source>
        <dbReference type="ARBA" id="ARBA00022679"/>
    </source>
</evidence>
<dbReference type="PROSITE" id="PS50005">
    <property type="entry name" value="TPR"/>
    <property type="match status" value="2"/>
</dbReference>
<reference evidence="3" key="1">
    <citation type="journal article" date="2017" name="Appl. Environ. Microbiol.">
        <title>Microdiversification of a pelagic Polynucleobacter species is mainly driven by acquisition of genomic islands from a partially interspecific gene pool.</title>
        <authorList>
            <person name="Hoetzinger M."/>
            <person name="Hahn M.W."/>
            <person name="Jezberova J."/>
            <person name="Schmidt J."/>
            <person name="Koll U."/>
        </authorList>
    </citation>
    <scope>NUCLEOTIDE SEQUENCE</scope>
    <source>
        <strain evidence="3">MWH-RechtKol4</strain>
    </source>
</reference>
<dbReference type="Pfam" id="PF13181">
    <property type="entry name" value="TPR_8"/>
    <property type="match status" value="1"/>
</dbReference>
<dbReference type="InterPro" id="IPR011990">
    <property type="entry name" value="TPR-like_helical_dom_sf"/>
</dbReference>
<keyword evidence="1" id="KW-0808">Transferase</keyword>